<feature type="transmembrane region" description="Helical" evidence="6">
    <location>
        <begin position="145"/>
        <end position="173"/>
    </location>
</feature>
<protein>
    <recommendedName>
        <fullName evidence="6">TVP38/TMEM64 family membrane protein</fullName>
    </recommendedName>
</protein>
<sequence>MPACACRCSPCATTGWAPCRAPSPSSAPAGWRVGNGGSSAPGAPRWAPPCACRRCPACTAPSLNPPGFKRWRWPCGAPWAPVTKRPPSRATLPPMDDAARRRLRVLMGLALGLIALALVWQFSPARAYLAPLPLIEAWQAVAQRLGWAAVLGSFVLACTLAVPLSLLTLLAVLAFDPWHGAALALLGASLCAVLTFALGRHLGQAAVTQWAGPRVQALNALAERRGLLAVIAVRLVPAAPFAVVNLVLGSTRIRWRALLLGNLLGMLPMVLVTAWAAPAILHQLQHPSAWGWAGLGGLLALLLGASLLVRRWVRAL</sequence>
<keyword evidence="5 6" id="KW-0472">Membrane</keyword>
<name>A0A437LQU0_9BURK</name>
<evidence type="ECO:0000256" key="5">
    <source>
        <dbReference type="ARBA" id="ARBA00023136"/>
    </source>
</evidence>
<dbReference type="EMBL" id="SACM01000001">
    <property type="protein sequence ID" value="RVT87780.1"/>
    <property type="molecule type" value="Genomic_DNA"/>
</dbReference>
<gene>
    <name evidence="8" type="ORF">EOD73_01790</name>
</gene>
<dbReference type="PANTHER" id="PTHR12677:SF59">
    <property type="entry name" value="GOLGI APPARATUS MEMBRANE PROTEIN TVP38-RELATED"/>
    <property type="match status" value="1"/>
</dbReference>
<feature type="transmembrane region" description="Helical" evidence="6">
    <location>
        <begin position="227"/>
        <end position="248"/>
    </location>
</feature>
<evidence type="ECO:0000256" key="4">
    <source>
        <dbReference type="ARBA" id="ARBA00022989"/>
    </source>
</evidence>
<evidence type="ECO:0000256" key="6">
    <source>
        <dbReference type="RuleBase" id="RU366058"/>
    </source>
</evidence>
<dbReference type="OrthoDB" id="8828485at2"/>
<feature type="domain" description="VTT" evidence="7">
    <location>
        <begin position="162"/>
        <end position="274"/>
    </location>
</feature>
<evidence type="ECO:0000313" key="8">
    <source>
        <dbReference type="EMBL" id="RVT87780.1"/>
    </source>
</evidence>
<dbReference type="GO" id="GO:0005886">
    <property type="term" value="C:plasma membrane"/>
    <property type="evidence" value="ECO:0007669"/>
    <property type="project" value="UniProtKB-SubCell"/>
</dbReference>
<dbReference type="Proteomes" id="UP000288587">
    <property type="component" value="Unassembled WGS sequence"/>
</dbReference>
<keyword evidence="2 6" id="KW-1003">Cell membrane</keyword>
<reference evidence="8 9" key="1">
    <citation type="submission" date="2019-01" db="EMBL/GenBank/DDBJ databases">
        <authorList>
            <person name="Chen W.-M."/>
        </authorList>
    </citation>
    <scope>NUCLEOTIDE SEQUENCE [LARGE SCALE GENOMIC DNA]</scope>
    <source>
        <strain evidence="8 9">CCP-18</strain>
    </source>
</reference>
<proteinExistence type="inferred from homology"/>
<evidence type="ECO:0000256" key="1">
    <source>
        <dbReference type="ARBA" id="ARBA00004651"/>
    </source>
</evidence>
<evidence type="ECO:0000259" key="7">
    <source>
        <dbReference type="Pfam" id="PF09335"/>
    </source>
</evidence>
<dbReference type="AlphaFoldDB" id="A0A437LQU0"/>
<dbReference type="InterPro" id="IPR015414">
    <property type="entry name" value="TMEM64"/>
</dbReference>
<keyword evidence="4 6" id="KW-1133">Transmembrane helix</keyword>
<keyword evidence="9" id="KW-1185">Reference proteome</keyword>
<accession>A0A437LQU0</accession>
<comment type="caution">
    <text evidence="8">The sequence shown here is derived from an EMBL/GenBank/DDBJ whole genome shotgun (WGS) entry which is preliminary data.</text>
</comment>
<dbReference type="PANTHER" id="PTHR12677">
    <property type="entry name" value="GOLGI APPARATUS MEMBRANE PROTEIN TVP38-RELATED"/>
    <property type="match status" value="1"/>
</dbReference>
<feature type="transmembrane region" description="Helical" evidence="6">
    <location>
        <begin position="180"/>
        <end position="199"/>
    </location>
</feature>
<dbReference type="InterPro" id="IPR032816">
    <property type="entry name" value="VTT_dom"/>
</dbReference>
<comment type="similarity">
    <text evidence="6">Belongs to the TVP38/TMEM64 family.</text>
</comment>
<evidence type="ECO:0000256" key="2">
    <source>
        <dbReference type="ARBA" id="ARBA00022475"/>
    </source>
</evidence>
<evidence type="ECO:0000256" key="3">
    <source>
        <dbReference type="ARBA" id="ARBA00022692"/>
    </source>
</evidence>
<dbReference type="Pfam" id="PF09335">
    <property type="entry name" value="VTT_dom"/>
    <property type="match status" value="1"/>
</dbReference>
<feature type="transmembrane region" description="Helical" evidence="6">
    <location>
        <begin position="105"/>
        <end position="125"/>
    </location>
</feature>
<feature type="transmembrane region" description="Helical" evidence="6">
    <location>
        <begin position="257"/>
        <end position="277"/>
    </location>
</feature>
<evidence type="ECO:0000313" key="9">
    <source>
        <dbReference type="Proteomes" id="UP000288587"/>
    </source>
</evidence>
<organism evidence="8 9">
    <name type="scientific">Inhella crocodyli</name>
    <dbReference type="NCBI Taxonomy" id="2499851"/>
    <lineage>
        <taxon>Bacteria</taxon>
        <taxon>Pseudomonadati</taxon>
        <taxon>Pseudomonadota</taxon>
        <taxon>Betaproteobacteria</taxon>
        <taxon>Burkholderiales</taxon>
        <taxon>Sphaerotilaceae</taxon>
        <taxon>Inhella</taxon>
    </lineage>
</organism>
<keyword evidence="3 6" id="KW-0812">Transmembrane</keyword>
<feature type="transmembrane region" description="Helical" evidence="6">
    <location>
        <begin position="289"/>
        <end position="309"/>
    </location>
</feature>
<comment type="subcellular location">
    <subcellularLocation>
        <location evidence="1 6">Cell membrane</location>
        <topology evidence="1 6">Multi-pass membrane protein</topology>
    </subcellularLocation>
</comment>